<feature type="compositionally biased region" description="Basic and acidic residues" evidence="1">
    <location>
        <begin position="926"/>
        <end position="942"/>
    </location>
</feature>
<name>U2ZG25_VIBPR</name>
<protein>
    <submittedName>
        <fullName evidence="3">Uncharacterized protein</fullName>
    </submittedName>
</protein>
<keyword evidence="2" id="KW-0472">Membrane</keyword>
<feature type="region of interest" description="Disordered" evidence="1">
    <location>
        <begin position="919"/>
        <end position="942"/>
    </location>
</feature>
<reference evidence="3 4" key="1">
    <citation type="submission" date="2013-09" db="EMBL/GenBank/DDBJ databases">
        <title>Whole genome shotgun sequence of Vibrio proteolyticus NBRC 13287.</title>
        <authorList>
            <person name="Isaki S."/>
            <person name="Hosoyama A."/>
            <person name="Numata M."/>
            <person name="Hashimoto M."/>
            <person name="Hosoyama Y."/>
            <person name="Tsuchikane K."/>
            <person name="Noguchi M."/>
            <person name="Hirakata S."/>
            <person name="Ichikawa N."/>
            <person name="Ohji S."/>
            <person name="Yamazoe A."/>
            <person name="Fujita N."/>
        </authorList>
    </citation>
    <scope>NUCLEOTIDE SEQUENCE [LARGE SCALE GENOMIC DNA]</scope>
    <source>
        <strain evidence="3 4">NBRC 13287</strain>
    </source>
</reference>
<dbReference type="EMBL" id="BATJ01000004">
    <property type="protein sequence ID" value="GAD66641.1"/>
    <property type="molecule type" value="Genomic_DNA"/>
</dbReference>
<dbReference type="eggNOG" id="COG1196">
    <property type="taxonomic scope" value="Bacteria"/>
</dbReference>
<keyword evidence="4" id="KW-1185">Reference proteome</keyword>
<dbReference type="RefSeq" id="WP_021704619.1">
    <property type="nucleotide sequence ID" value="NZ_BATJ01000004.1"/>
</dbReference>
<sequence length="942" mass="102527">MSVTINANGLSIVHKGSGGEANATLPDVCLTTVGNAVVPIPYGNNSKSADLVEGTTTVTADGGNSIALKGSKFAKSTGDAGGDKKGVASGTIESEAEFISASPNVIIEGKGVARLSDQMTMNKANTMCLGGVQNPAVTVNEDEEGTYTVYVKARYPDGVLLMNADFDITDVSGGVLSPGHFDDSGKSKVSGLKPGQVKILAKESTDEFVPKVVRMKNLHHLSTVSDEDFFDRAAQGQQTFWHPTRIAPPVEGWGFMGPSLTADRYFADIVKLEVKTHFKKHHPEFPLDDFAESIIAGIESMSDESMDSVISSGLPMVIESGEILSVLLRLPKHETVDRMLAYMRARGKGNPQTYLKQFDWNSAQKALGNELEALLKKIKGRVESLSAEANRLNYIYLSSDVYDTHVSTINTYAKKLSDNLSKAFNRLKSKSDRLLSDVSGVSVIQAPDNVYSAEAGNIEVVINAILKIDLEEQKWVKVQLFYDDPWQTPFLADNLCIKTNSIVHAEEVSLNKSANKSTESETAIHAIETSEKQGGVTAFDDLKSNTDVVTVEMVGEPGIEQQIKDSQALIERRLDSVYVQVSKAMQPFALQWQTRGVASLADGIDDGIVDWGKDFTDMFSQDFWSSFGNTVWDAGASVLDTGAVYASETIDNIQQSLEEQVKAGAGWYLSNTTKPVDELSLGDVADLFSKAIEDGAESLREMMLDNGARLKEKLLEFYDDAEDAVERARLIAKYHEEIIALPRYIAENDAKALQTFIDTALKEIAPDWAKEINDTGALPKAMAVMRDPSSAITYSAYVVLLLDAIPPNFYTYYGGKLGIYVLLEVILNLILGFFTLGAGVAVRTTATAARLVVKGKQAKKLVGAQKALDTFGEALDEMGKIMGDLEGLADKLAKRKGGKIQGRPNMTLSKQVESKKRKGKCTVCKSSEHRTPKVYRGELKRK</sequence>
<evidence type="ECO:0000256" key="1">
    <source>
        <dbReference type="SAM" id="MobiDB-lite"/>
    </source>
</evidence>
<dbReference type="Pfam" id="PF13665">
    <property type="entry name" value="Tox-PAAR-like"/>
    <property type="match status" value="1"/>
</dbReference>
<organism evidence="3 4">
    <name type="scientific">Vibrio proteolyticus NBRC 13287</name>
    <dbReference type="NCBI Taxonomy" id="1219065"/>
    <lineage>
        <taxon>Bacteria</taxon>
        <taxon>Pseudomonadati</taxon>
        <taxon>Pseudomonadota</taxon>
        <taxon>Gammaproteobacteria</taxon>
        <taxon>Vibrionales</taxon>
        <taxon>Vibrionaceae</taxon>
        <taxon>Vibrio</taxon>
    </lineage>
</organism>
<accession>U2ZG25</accession>
<evidence type="ECO:0000313" key="4">
    <source>
        <dbReference type="Proteomes" id="UP000016570"/>
    </source>
</evidence>
<comment type="caution">
    <text evidence="3">The sequence shown here is derived from an EMBL/GenBank/DDBJ whole genome shotgun (WGS) entry which is preliminary data.</text>
</comment>
<dbReference type="eggNOG" id="COG4104">
    <property type="taxonomic scope" value="Bacteria"/>
</dbReference>
<gene>
    <name evidence="3" type="ORF">VPR01S_04_02460</name>
</gene>
<keyword evidence="2" id="KW-0812">Transmembrane</keyword>
<dbReference type="AlphaFoldDB" id="U2ZG25"/>
<keyword evidence="2" id="KW-1133">Transmembrane helix</keyword>
<dbReference type="CDD" id="cd14740">
    <property type="entry name" value="PAAR_4"/>
    <property type="match status" value="1"/>
</dbReference>
<dbReference type="Proteomes" id="UP000016570">
    <property type="component" value="Unassembled WGS sequence"/>
</dbReference>
<evidence type="ECO:0000256" key="2">
    <source>
        <dbReference type="SAM" id="Phobius"/>
    </source>
</evidence>
<proteinExistence type="predicted"/>
<feature type="transmembrane region" description="Helical" evidence="2">
    <location>
        <begin position="817"/>
        <end position="842"/>
    </location>
</feature>
<evidence type="ECO:0000313" key="3">
    <source>
        <dbReference type="EMBL" id="GAD66641.1"/>
    </source>
</evidence>
<dbReference type="STRING" id="1219065.VPR01S_04_02460"/>